<gene>
    <name evidence="1" type="ORF">SAMN07250955_10547</name>
</gene>
<dbReference type="Pfam" id="PF06258">
    <property type="entry name" value="Mito_fiss_Elm1"/>
    <property type="match status" value="1"/>
</dbReference>
<dbReference type="Proteomes" id="UP000197065">
    <property type="component" value="Unassembled WGS sequence"/>
</dbReference>
<keyword evidence="2" id="KW-1185">Reference proteome</keyword>
<evidence type="ECO:0000313" key="1">
    <source>
        <dbReference type="EMBL" id="SNB66110.1"/>
    </source>
</evidence>
<dbReference type="EMBL" id="FYEH01000005">
    <property type="protein sequence ID" value="SNB66110.1"/>
    <property type="molecule type" value="Genomic_DNA"/>
</dbReference>
<accession>A0A212R298</accession>
<name>A0A212R298_9PROT</name>
<dbReference type="AlphaFoldDB" id="A0A212R298"/>
<protein>
    <submittedName>
        <fullName evidence="1">Fission protein ELM1</fullName>
    </submittedName>
</protein>
<dbReference type="OrthoDB" id="272235at2"/>
<organism evidence="1 2">
    <name type="scientific">Arboricoccus pini</name>
    <dbReference type="NCBI Taxonomy" id="1963835"/>
    <lineage>
        <taxon>Bacteria</taxon>
        <taxon>Pseudomonadati</taxon>
        <taxon>Pseudomonadota</taxon>
        <taxon>Alphaproteobacteria</taxon>
        <taxon>Geminicoccales</taxon>
        <taxon>Geminicoccaceae</taxon>
        <taxon>Arboricoccus</taxon>
    </lineage>
</organism>
<proteinExistence type="predicted"/>
<dbReference type="RefSeq" id="WP_088561036.1">
    <property type="nucleotide sequence ID" value="NZ_FYEH01000005.1"/>
</dbReference>
<dbReference type="PANTHER" id="PTHR33986:SF15">
    <property type="entry name" value="MITOCHONDRIAL FISSION PROTEIN ELM1"/>
    <property type="match status" value="1"/>
</dbReference>
<reference evidence="1 2" key="1">
    <citation type="submission" date="2017-06" db="EMBL/GenBank/DDBJ databases">
        <authorList>
            <person name="Kim H.J."/>
            <person name="Triplett B.A."/>
        </authorList>
    </citation>
    <scope>NUCLEOTIDE SEQUENCE [LARGE SCALE GENOMIC DNA]</scope>
    <source>
        <strain evidence="1 2">B29T1</strain>
    </source>
</reference>
<sequence length="410" mass="46251">MSKNESVAAEDAVASPEWRPPRTWLMMGHKAGDNSQILALAEALGWPFEIKRLAYRKTEILTNLFAGPTLKGLIQSRSDRLEPPWPELIISAGRRNEPLVRWIQREAGGPDKVKLVHAGRPWALHECFDLIVTTPQYRLPEKPNILQNEAPLHRVTKARLDAAAARLAPALADLPRPFISVIIGGNAGPYVLDRENGALLGYHASKLAESMGGSLLVTTSARTPAKAIDAFMSEIRVPAFVYRWRKDDPDNPYFGILAMADRHIVTADSMSMMVEACVTRKPVLLFDFSRGPGNHRPPLPTDHRLQGSSWLERLQDWKLQPYSFRFGLRYAPTRLTRDVTLIHKRQVEIGRCVWLGEPWPDDRPLPPPMADVERAADRVRALFDPANRTTTRRVPKGPPLMPAFLRRFFQ</sequence>
<dbReference type="InterPro" id="IPR009367">
    <property type="entry name" value="Elm1-like"/>
</dbReference>
<dbReference type="PANTHER" id="PTHR33986">
    <property type="entry name" value="OS02G0535700 PROTEIN"/>
    <property type="match status" value="1"/>
</dbReference>
<evidence type="ECO:0000313" key="2">
    <source>
        <dbReference type="Proteomes" id="UP000197065"/>
    </source>
</evidence>